<dbReference type="KEGG" id="eiv:EIN_096530"/>
<evidence type="ECO:0000256" key="2">
    <source>
        <dbReference type="SAM" id="MobiDB-lite"/>
    </source>
</evidence>
<name>A0A0A1U6G3_ENTIV</name>
<dbReference type="OrthoDB" id="1926212at2759"/>
<keyword evidence="1" id="KW-0802">TPR repeat</keyword>
<dbReference type="RefSeq" id="XP_004254167.1">
    <property type="nucleotide sequence ID" value="XM_004254119.1"/>
</dbReference>
<dbReference type="GeneID" id="14886347"/>
<evidence type="ECO:0000313" key="3">
    <source>
        <dbReference type="EMBL" id="ELP87396.1"/>
    </source>
</evidence>
<organism evidence="3 4">
    <name type="scientific">Entamoeba invadens IP1</name>
    <dbReference type="NCBI Taxonomy" id="370355"/>
    <lineage>
        <taxon>Eukaryota</taxon>
        <taxon>Amoebozoa</taxon>
        <taxon>Evosea</taxon>
        <taxon>Archamoebae</taxon>
        <taxon>Mastigamoebida</taxon>
        <taxon>Entamoebidae</taxon>
        <taxon>Entamoeba</taxon>
    </lineage>
</organism>
<keyword evidence="4" id="KW-1185">Reference proteome</keyword>
<feature type="compositionally biased region" description="Basic and acidic residues" evidence="2">
    <location>
        <begin position="198"/>
        <end position="218"/>
    </location>
</feature>
<dbReference type="SUPFAM" id="SSF48452">
    <property type="entry name" value="TPR-like"/>
    <property type="match status" value="1"/>
</dbReference>
<reference evidence="3 4" key="1">
    <citation type="submission" date="2012-10" db="EMBL/GenBank/DDBJ databases">
        <authorList>
            <person name="Zafar N."/>
            <person name="Inman J."/>
            <person name="Hall N."/>
            <person name="Lorenzi H."/>
            <person name="Caler E."/>
        </authorList>
    </citation>
    <scope>NUCLEOTIDE SEQUENCE [LARGE SCALE GENOMIC DNA]</scope>
    <source>
        <strain evidence="3 4">IP1</strain>
    </source>
</reference>
<dbReference type="PROSITE" id="PS50005">
    <property type="entry name" value="TPR"/>
    <property type="match status" value="5"/>
</dbReference>
<gene>
    <name evidence="3" type="ORF">EIN_096530</name>
</gene>
<evidence type="ECO:0000313" key="4">
    <source>
        <dbReference type="Proteomes" id="UP000014680"/>
    </source>
</evidence>
<feature type="repeat" description="TPR" evidence="1">
    <location>
        <begin position="417"/>
        <end position="450"/>
    </location>
</feature>
<dbReference type="GO" id="GO:0045892">
    <property type="term" value="P:negative regulation of DNA-templated transcription"/>
    <property type="evidence" value="ECO:0007669"/>
    <property type="project" value="InterPro"/>
</dbReference>
<accession>A0A0A1U6G3</accession>
<feature type="compositionally biased region" description="Basic and acidic residues" evidence="2">
    <location>
        <begin position="67"/>
        <end position="89"/>
    </location>
</feature>
<feature type="region of interest" description="Disordered" evidence="2">
    <location>
        <begin position="163"/>
        <end position="227"/>
    </location>
</feature>
<dbReference type="Proteomes" id="UP000014680">
    <property type="component" value="Unassembled WGS sequence"/>
</dbReference>
<dbReference type="Pfam" id="PF13432">
    <property type="entry name" value="TPR_16"/>
    <property type="match status" value="1"/>
</dbReference>
<dbReference type="InterPro" id="IPR044650">
    <property type="entry name" value="SRFR1-like"/>
</dbReference>
<feature type="compositionally biased region" description="Basic residues" evidence="2">
    <location>
        <begin position="49"/>
        <end position="58"/>
    </location>
</feature>
<feature type="region of interest" description="Disordered" evidence="2">
    <location>
        <begin position="49"/>
        <end position="151"/>
    </location>
</feature>
<feature type="repeat" description="TPR" evidence="1">
    <location>
        <begin position="247"/>
        <end position="280"/>
    </location>
</feature>
<dbReference type="Pfam" id="PF13424">
    <property type="entry name" value="TPR_12"/>
    <property type="match status" value="1"/>
</dbReference>
<feature type="repeat" description="TPR" evidence="1">
    <location>
        <begin position="315"/>
        <end position="348"/>
    </location>
</feature>
<dbReference type="Gene3D" id="1.25.40.10">
    <property type="entry name" value="Tetratricopeptide repeat domain"/>
    <property type="match status" value="1"/>
</dbReference>
<dbReference type="PANTHER" id="PTHR44749:SF1">
    <property type="entry name" value="TETRATRICOPEPTIDE-LIKE HELICAL DOMAIN-CONTAINING PROTEIN"/>
    <property type="match status" value="1"/>
</dbReference>
<dbReference type="AlphaFoldDB" id="A0A0A1U6G3"/>
<dbReference type="EMBL" id="KB206860">
    <property type="protein sequence ID" value="ELP87396.1"/>
    <property type="molecule type" value="Genomic_DNA"/>
</dbReference>
<dbReference type="Gene3D" id="1.10.3290.20">
    <property type="match status" value="1"/>
</dbReference>
<protein>
    <submittedName>
        <fullName evidence="3">Tetratricopeptide repeat protein, tpr, putative</fullName>
    </submittedName>
</protein>
<dbReference type="VEuPathDB" id="AmoebaDB:EIN_096530"/>
<dbReference type="SMART" id="SM00028">
    <property type="entry name" value="TPR"/>
    <property type="match status" value="7"/>
</dbReference>
<feature type="compositionally biased region" description="Basic and acidic residues" evidence="2">
    <location>
        <begin position="98"/>
        <end position="136"/>
    </location>
</feature>
<evidence type="ECO:0000256" key="1">
    <source>
        <dbReference type="PROSITE-ProRule" id="PRU00339"/>
    </source>
</evidence>
<dbReference type="InterPro" id="IPR011990">
    <property type="entry name" value="TPR-like_helical_dom_sf"/>
</dbReference>
<proteinExistence type="predicted"/>
<dbReference type="OMA" id="NAKCADA"/>
<dbReference type="PANTHER" id="PTHR44749">
    <property type="entry name" value="SUPPRESSOR OF RPS4-RLD 1"/>
    <property type="match status" value="1"/>
</dbReference>
<feature type="repeat" description="TPR" evidence="1">
    <location>
        <begin position="451"/>
        <end position="484"/>
    </location>
</feature>
<dbReference type="InterPro" id="IPR019734">
    <property type="entry name" value="TPR_rpt"/>
</dbReference>
<sequence length="915" mass="104432">MEGVPKQGVPCVLKRRKGVLILEIENYGVVNVSDEKCLKGLCTNYTTKKHHKHHHKAGNKTQNVQEKPSKETKNEIKQEKNEKKEKQPQEVEVVQPEENIKKPHKMEEKDTQFVKEKEAPKLEGEKIADVVENDKENDMDEESPQILPEQNLEVGQDLVETKTDHQNDNGSEQPGKKLKKVHPIPRDTKKPAKAKVQQKSEKKIEMENKETPQERHEEELNEEEEEERVNFVAERGMLTNGTNDLELDKQIAKGYLYVNTGKMQDAIKHFDQLLKAHPELIAGYLGRGSARAMSGDLKRALTDFDKAVKINAKCADAYKRRGQVKAALGNVNGALDDFTQAIKLSPEEADSYRQRGSLFHSLGVFDKASDDLKKSLKYAPGDAQVINELALCFNGMGLVDEAINAYTRAINAKENYADPYIHLGQLYRDMGCYIRSKQMLEKAMKLAPTNHLSYYVLGNVLVSSGRHREALPFLQKSIELCPKDNCGEIVRMCAAAYLALGQNRLCLQMSKLGSEAKDNASWYYGELAKYSAMMLDKKFLEYDIEWFPSQWKVNFAKRLPNTNVTKYPTGTKLQPITTPDIEAKDSIKQDLVMKLLSPAVKIGEKMQYNEIGFGKNGRQYLCCGLASIYYAQLLKSGERPEWRDLAEIVVKFRQIAEPADGAIWINKLTKQQFEDGFGSNTTLKTAQTRVARYWPMFPRTFALFKKLFTEQTNFPADKKERVNATDDVDEVRKIINRDNYYMTTICRNEAGDKLEGTWLLIEKSELGSMFSIKTPCLPKRFNSFDKELKSALDKFYTVIDSKDKDKVLDAVLRYCYLWFNFMPLTRGTAACGMYFLFGLLLSAGFKQVGTIPQSFQCDWEALLTETQNEYIVKMKTWIKLEEFDVLQLPRVLEVLPNYRDVIMALNISPLLVPLC</sequence>
<feature type="repeat" description="TPR" evidence="1">
    <location>
        <begin position="349"/>
        <end position="382"/>
    </location>
</feature>